<reference evidence="2 3" key="1">
    <citation type="journal article" date="2012" name="J. Bacteriol.">
        <title>Complete genome sequences of Desulfosporosinus orientis DSM765T, Desulfosporosinus youngiae DSM17734T, Desulfosporosinus meridiei DSM13257T, and Desulfosporosinus acidiphilus DSM22704T.</title>
        <authorList>
            <person name="Pester M."/>
            <person name="Brambilla E."/>
            <person name="Alazard D."/>
            <person name="Rattei T."/>
            <person name="Weinmaier T."/>
            <person name="Han J."/>
            <person name="Lucas S."/>
            <person name="Lapidus A."/>
            <person name="Cheng J.F."/>
            <person name="Goodwin L."/>
            <person name="Pitluck S."/>
            <person name="Peters L."/>
            <person name="Ovchinnikova G."/>
            <person name="Teshima H."/>
            <person name="Detter J.C."/>
            <person name="Han C.S."/>
            <person name="Tapia R."/>
            <person name="Land M.L."/>
            <person name="Hauser L."/>
            <person name="Kyrpides N.C."/>
            <person name="Ivanova N.N."/>
            <person name="Pagani I."/>
            <person name="Huntmann M."/>
            <person name="Wei C.L."/>
            <person name="Davenport K.W."/>
            <person name="Daligault H."/>
            <person name="Chain P.S."/>
            <person name="Chen A."/>
            <person name="Mavromatis K."/>
            <person name="Markowitz V."/>
            <person name="Szeto E."/>
            <person name="Mikhailova N."/>
            <person name="Pati A."/>
            <person name="Wagner M."/>
            <person name="Woyke T."/>
            <person name="Ollivier B."/>
            <person name="Klenk H.P."/>
            <person name="Spring S."/>
            <person name="Loy A."/>
        </authorList>
    </citation>
    <scope>NUCLEOTIDE SEQUENCE [LARGE SCALE GENOMIC DNA]</scope>
    <source>
        <strain evidence="3">DSM 22704 / JCM 16185 / SJ4</strain>
    </source>
</reference>
<keyword evidence="1" id="KW-0812">Transmembrane</keyword>
<dbReference type="InterPro" id="IPR047668">
    <property type="entry name" value="DsrJ"/>
</dbReference>
<dbReference type="AlphaFoldDB" id="I4DAE4"/>
<dbReference type="OrthoDB" id="9790557at2"/>
<dbReference type="InterPro" id="IPR036280">
    <property type="entry name" value="Multihaem_cyt_sf"/>
</dbReference>
<keyword evidence="3" id="KW-1185">Reference proteome</keyword>
<dbReference type="NCBIfam" id="NF038038">
    <property type="entry name" value="cytoc_DsrJ"/>
    <property type="match status" value="1"/>
</dbReference>
<dbReference type="eggNOG" id="ENOG503310G">
    <property type="taxonomic scope" value="Bacteria"/>
</dbReference>
<evidence type="ECO:0000256" key="1">
    <source>
        <dbReference type="SAM" id="Phobius"/>
    </source>
</evidence>
<protein>
    <submittedName>
        <fullName evidence="2">Putative sulfite reductase-associated electron transfer protein DsrJ</fullName>
    </submittedName>
</protein>
<accession>I4DAE4</accession>
<evidence type="ECO:0000313" key="2">
    <source>
        <dbReference type="EMBL" id="AFM42768.1"/>
    </source>
</evidence>
<keyword evidence="1" id="KW-0472">Membrane</keyword>
<dbReference type="STRING" id="646529.Desaci_3891"/>
<sequence length="134" mass="15362">MFKNRRIIAAIIIFVGILTIPFLYNWGKSNKGPEINTGTIHQLATKQCIEPAEWMRANHMKLLDQWRNEYVREGKTVYVNSQGKSFKIGIDTCLNCHYNPALSPSDQFCVKCHDYASVKPTCWSCHPWPNGSTK</sequence>
<dbReference type="EMBL" id="CP003639">
    <property type="protein sequence ID" value="AFM42768.1"/>
    <property type="molecule type" value="Genomic_DNA"/>
</dbReference>
<evidence type="ECO:0000313" key="3">
    <source>
        <dbReference type="Proteomes" id="UP000002892"/>
    </source>
</evidence>
<dbReference type="RefSeq" id="WP_014828755.1">
    <property type="nucleotide sequence ID" value="NC_018068.1"/>
</dbReference>
<dbReference type="HOGENOM" id="CLU_130444_0_0_9"/>
<feature type="transmembrane region" description="Helical" evidence="1">
    <location>
        <begin position="7"/>
        <end position="27"/>
    </location>
</feature>
<organism evidence="2 3">
    <name type="scientific">Desulfosporosinus acidiphilus (strain DSM 22704 / JCM 16185 / SJ4)</name>
    <dbReference type="NCBI Taxonomy" id="646529"/>
    <lineage>
        <taxon>Bacteria</taxon>
        <taxon>Bacillati</taxon>
        <taxon>Bacillota</taxon>
        <taxon>Clostridia</taxon>
        <taxon>Eubacteriales</taxon>
        <taxon>Desulfitobacteriaceae</taxon>
        <taxon>Desulfosporosinus</taxon>
    </lineage>
</organism>
<dbReference type="Proteomes" id="UP000002892">
    <property type="component" value="Chromosome"/>
</dbReference>
<name>I4DAE4_DESAJ</name>
<gene>
    <name evidence="2" type="ordered locus">Desaci_3891</name>
</gene>
<keyword evidence="1" id="KW-1133">Transmembrane helix</keyword>
<dbReference type="KEGG" id="dai:Desaci_3891"/>
<dbReference type="SUPFAM" id="SSF48695">
    <property type="entry name" value="Multiheme cytochromes"/>
    <property type="match status" value="1"/>
</dbReference>
<proteinExistence type="predicted"/>